<sequence>MNNEKNHDCKCGCNDHHAEEKHECGCGCGGHSHHEVEMIYLTLGDGTELACKVLAIFEIKDKEYIALLPEGGEDVYLYGYKESEEGPMISQIEKDEEYALASEAFLSLCE</sequence>
<dbReference type="EMBL" id="FUZT01000019">
    <property type="protein sequence ID" value="SKC89388.1"/>
    <property type="molecule type" value="Genomic_DNA"/>
</dbReference>
<dbReference type="Proteomes" id="UP000190285">
    <property type="component" value="Unassembled WGS sequence"/>
</dbReference>
<gene>
    <name evidence="1" type="ORF">SAMN02194393_05024</name>
</gene>
<dbReference type="RefSeq" id="WP_208985131.1">
    <property type="nucleotide sequence ID" value="NZ_FUZT01000019.1"/>
</dbReference>
<dbReference type="Pfam" id="PF06949">
    <property type="entry name" value="DUF1292"/>
    <property type="match status" value="1"/>
</dbReference>
<dbReference type="AlphaFoldDB" id="A0A1T5MNA1"/>
<evidence type="ECO:0000313" key="2">
    <source>
        <dbReference type="Proteomes" id="UP000190285"/>
    </source>
</evidence>
<protein>
    <recommendedName>
        <fullName evidence="3">DUF1292 domain-containing protein</fullName>
    </recommendedName>
</protein>
<proteinExistence type="predicted"/>
<name>A0A1T5MNA1_9FIRM</name>
<dbReference type="InterPro" id="IPR009711">
    <property type="entry name" value="UPF0473"/>
</dbReference>
<evidence type="ECO:0008006" key="3">
    <source>
        <dbReference type="Google" id="ProtNLM"/>
    </source>
</evidence>
<evidence type="ECO:0000313" key="1">
    <source>
        <dbReference type="EMBL" id="SKC89388.1"/>
    </source>
</evidence>
<reference evidence="1 2" key="1">
    <citation type="submission" date="2017-02" db="EMBL/GenBank/DDBJ databases">
        <authorList>
            <person name="Peterson S.W."/>
        </authorList>
    </citation>
    <scope>NUCLEOTIDE SEQUENCE [LARGE SCALE GENOMIC DNA]</scope>
    <source>
        <strain evidence="1 2">M1</strain>
    </source>
</reference>
<dbReference type="STRING" id="36842.SAMN02194393_05024"/>
<organism evidence="1 2">
    <name type="scientific">Maledivibacter halophilus</name>
    <dbReference type="NCBI Taxonomy" id="36842"/>
    <lineage>
        <taxon>Bacteria</taxon>
        <taxon>Bacillati</taxon>
        <taxon>Bacillota</taxon>
        <taxon>Clostridia</taxon>
        <taxon>Peptostreptococcales</taxon>
        <taxon>Caminicellaceae</taxon>
        <taxon>Maledivibacter</taxon>
    </lineage>
</organism>
<accession>A0A1T5MNA1</accession>
<keyword evidence="2" id="KW-1185">Reference proteome</keyword>